<dbReference type="EMBL" id="CP022572">
    <property type="protein sequence ID" value="AZU61322.1"/>
    <property type="molecule type" value="Genomic_DNA"/>
</dbReference>
<dbReference type="Proteomes" id="UP000282892">
    <property type="component" value="Chromosome"/>
</dbReference>
<dbReference type="PROSITE" id="PS50112">
    <property type="entry name" value="PAS"/>
    <property type="match status" value="1"/>
</dbReference>
<evidence type="ECO:0000256" key="2">
    <source>
        <dbReference type="ARBA" id="ARBA00012438"/>
    </source>
</evidence>
<dbReference type="Pfam" id="PF00989">
    <property type="entry name" value="PAS"/>
    <property type="match status" value="1"/>
</dbReference>
<sequence>MQFDQENAIPLKQKEESILQENQERYKRVFEDSIDGLILWDHHSRIVDINLAGEKLFGQSKKELLGQFVYDPFHSKKQLMQEIIQHLEMTLKNHRHTSTIIFDDTNGNSRSIECNSKINITEGLNLTVFKDNTEKAAMEEQLRKSETLNVIGELAAGIAHEIRNPMTALKGFIQLLESSIKKEHAMYYQVITAELKRIDSIINEFLLLAKPQAIKFQKKDIRQIMRETIDLLHAHAVLHNVQFLTKYDEDLPPLFCEPNQLKKVFINLIKNAIEVMPKGGNISVEVKKLENNRAYISIQDEGTGISKEKIKKLGEPFYTTKERGTGLGLMVSYKIIEEHQGTIKIESEEGRGSIFHIILPLNFKLEANQAENDLI</sequence>
<dbReference type="GO" id="GO:0000155">
    <property type="term" value="F:phosphorelay sensor kinase activity"/>
    <property type="evidence" value="ECO:0007669"/>
    <property type="project" value="InterPro"/>
</dbReference>
<dbReference type="PRINTS" id="PR00344">
    <property type="entry name" value="BCTRLSENSOR"/>
</dbReference>
<dbReference type="GO" id="GO:0005524">
    <property type="term" value="F:ATP binding"/>
    <property type="evidence" value="ECO:0007669"/>
    <property type="project" value="UniProtKB-KW"/>
</dbReference>
<keyword evidence="7" id="KW-0067">ATP-binding</keyword>
<dbReference type="EC" id="2.7.13.3" evidence="2"/>
<dbReference type="SUPFAM" id="SSF47384">
    <property type="entry name" value="Homodimeric domain of signal transducing histidine kinase"/>
    <property type="match status" value="1"/>
</dbReference>
<dbReference type="KEGG" id="nmk:CHR53_08640"/>
<keyword evidence="9" id="KW-0902">Two-component regulatory system</keyword>
<dbReference type="SUPFAM" id="SSF55874">
    <property type="entry name" value="ATPase domain of HSP90 chaperone/DNA topoisomerase II/histidine kinase"/>
    <property type="match status" value="1"/>
</dbReference>
<dbReference type="CDD" id="cd00130">
    <property type="entry name" value="PAS"/>
    <property type="match status" value="1"/>
</dbReference>
<organism evidence="12 13">
    <name type="scientific">Neobacillus mesonae</name>
    <dbReference type="NCBI Taxonomy" id="1193713"/>
    <lineage>
        <taxon>Bacteria</taxon>
        <taxon>Bacillati</taxon>
        <taxon>Bacillota</taxon>
        <taxon>Bacilli</taxon>
        <taxon>Bacillales</taxon>
        <taxon>Bacillaceae</taxon>
        <taxon>Neobacillus</taxon>
    </lineage>
</organism>
<dbReference type="InterPro" id="IPR036890">
    <property type="entry name" value="HATPase_C_sf"/>
</dbReference>
<keyword evidence="6 12" id="KW-0418">Kinase</keyword>
<dbReference type="Pfam" id="PF02518">
    <property type="entry name" value="HATPase_c"/>
    <property type="match status" value="1"/>
</dbReference>
<dbReference type="SMART" id="SM00388">
    <property type="entry name" value="HisKA"/>
    <property type="match status" value="1"/>
</dbReference>
<evidence type="ECO:0000256" key="1">
    <source>
        <dbReference type="ARBA" id="ARBA00000085"/>
    </source>
</evidence>
<keyword evidence="5" id="KW-0547">Nucleotide-binding</keyword>
<dbReference type="InterPro" id="IPR003661">
    <property type="entry name" value="HisK_dim/P_dom"/>
</dbReference>
<evidence type="ECO:0000256" key="6">
    <source>
        <dbReference type="ARBA" id="ARBA00022777"/>
    </source>
</evidence>
<dbReference type="InterPro" id="IPR013767">
    <property type="entry name" value="PAS_fold"/>
</dbReference>
<gene>
    <name evidence="12" type="ORF">CHR53_08640</name>
</gene>
<dbReference type="InterPro" id="IPR004358">
    <property type="entry name" value="Sig_transdc_His_kin-like_C"/>
</dbReference>
<dbReference type="NCBIfam" id="TIGR00229">
    <property type="entry name" value="sensory_box"/>
    <property type="match status" value="1"/>
</dbReference>
<evidence type="ECO:0000256" key="8">
    <source>
        <dbReference type="ARBA" id="ARBA00022969"/>
    </source>
</evidence>
<protein>
    <recommendedName>
        <fullName evidence="2">histidine kinase</fullName>
        <ecNumber evidence="2">2.7.13.3</ecNumber>
    </recommendedName>
</protein>
<feature type="domain" description="PAS" evidence="11">
    <location>
        <begin position="22"/>
        <end position="94"/>
    </location>
</feature>
<dbReference type="SMART" id="SM00091">
    <property type="entry name" value="PAS"/>
    <property type="match status" value="1"/>
</dbReference>
<proteinExistence type="predicted"/>
<accession>A0A3T0HW07</accession>
<dbReference type="RefSeq" id="WP_066395325.1">
    <property type="nucleotide sequence ID" value="NZ_CP022572.1"/>
</dbReference>
<dbReference type="PROSITE" id="PS50109">
    <property type="entry name" value="HIS_KIN"/>
    <property type="match status" value="1"/>
</dbReference>
<dbReference type="AlphaFoldDB" id="A0A3T0HW07"/>
<dbReference type="InterPro" id="IPR000014">
    <property type="entry name" value="PAS"/>
</dbReference>
<dbReference type="CDD" id="cd00082">
    <property type="entry name" value="HisKA"/>
    <property type="match status" value="1"/>
</dbReference>
<dbReference type="GO" id="GO:0030435">
    <property type="term" value="P:sporulation resulting in formation of a cellular spore"/>
    <property type="evidence" value="ECO:0007669"/>
    <property type="project" value="UniProtKB-KW"/>
</dbReference>
<dbReference type="FunFam" id="1.10.287.130:FF:000040">
    <property type="entry name" value="PAS domain-containing sensor histidine kinase"/>
    <property type="match status" value="1"/>
</dbReference>
<evidence type="ECO:0000313" key="12">
    <source>
        <dbReference type="EMBL" id="AZU61322.1"/>
    </source>
</evidence>
<name>A0A3T0HW07_9BACI</name>
<dbReference type="OrthoDB" id="9815750at2"/>
<dbReference type="InterPro" id="IPR035965">
    <property type="entry name" value="PAS-like_dom_sf"/>
</dbReference>
<dbReference type="SUPFAM" id="SSF55785">
    <property type="entry name" value="PYP-like sensor domain (PAS domain)"/>
    <property type="match status" value="1"/>
</dbReference>
<dbReference type="STRING" id="1193713.GCA_001636315_04169"/>
<keyword evidence="4" id="KW-0808">Transferase</keyword>
<evidence type="ECO:0000256" key="7">
    <source>
        <dbReference type="ARBA" id="ARBA00022840"/>
    </source>
</evidence>
<dbReference type="InterPro" id="IPR005467">
    <property type="entry name" value="His_kinase_dom"/>
</dbReference>
<dbReference type="PANTHER" id="PTHR43065">
    <property type="entry name" value="SENSOR HISTIDINE KINASE"/>
    <property type="match status" value="1"/>
</dbReference>
<dbReference type="Pfam" id="PF00512">
    <property type="entry name" value="HisKA"/>
    <property type="match status" value="1"/>
</dbReference>
<evidence type="ECO:0000256" key="4">
    <source>
        <dbReference type="ARBA" id="ARBA00022679"/>
    </source>
</evidence>
<evidence type="ECO:0000259" key="10">
    <source>
        <dbReference type="PROSITE" id="PS50109"/>
    </source>
</evidence>
<dbReference type="InterPro" id="IPR003594">
    <property type="entry name" value="HATPase_dom"/>
</dbReference>
<reference evidence="12 13" key="1">
    <citation type="submission" date="2017-07" db="EMBL/GenBank/DDBJ databases">
        <title>The complete genome sequence of Bacillus mesonae strain H20-5, an efficient strain improving plant abiotic stress resistance.</title>
        <authorList>
            <person name="Kim S.Y."/>
            <person name="Song H."/>
            <person name="Sang M.K."/>
            <person name="Weon H.-Y."/>
            <person name="Song J."/>
        </authorList>
    </citation>
    <scope>NUCLEOTIDE SEQUENCE [LARGE SCALE GENOMIC DNA]</scope>
    <source>
        <strain evidence="12 13">H20-5</strain>
    </source>
</reference>
<dbReference type="SMART" id="SM00387">
    <property type="entry name" value="HATPase_c"/>
    <property type="match status" value="1"/>
</dbReference>
<keyword evidence="3" id="KW-0597">Phosphoprotein</keyword>
<evidence type="ECO:0000313" key="13">
    <source>
        <dbReference type="Proteomes" id="UP000282892"/>
    </source>
</evidence>
<dbReference type="Gene3D" id="3.30.450.20">
    <property type="entry name" value="PAS domain"/>
    <property type="match status" value="1"/>
</dbReference>
<evidence type="ECO:0000256" key="3">
    <source>
        <dbReference type="ARBA" id="ARBA00022553"/>
    </source>
</evidence>
<evidence type="ECO:0000256" key="5">
    <source>
        <dbReference type="ARBA" id="ARBA00022741"/>
    </source>
</evidence>
<dbReference type="Gene3D" id="1.10.287.130">
    <property type="match status" value="1"/>
</dbReference>
<evidence type="ECO:0000256" key="9">
    <source>
        <dbReference type="ARBA" id="ARBA00023012"/>
    </source>
</evidence>
<evidence type="ECO:0000259" key="11">
    <source>
        <dbReference type="PROSITE" id="PS50112"/>
    </source>
</evidence>
<feature type="domain" description="Histidine kinase" evidence="10">
    <location>
        <begin position="157"/>
        <end position="363"/>
    </location>
</feature>
<keyword evidence="13" id="KW-1185">Reference proteome</keyword>
<dbReference type="GO" id="GO:0006355">
    <property type="term" value="P:regulation of DNA-templated transcription"/>
    <property type="evidence" value="ECO:0007669"/>
    <property type="project" value="InterPro"/>
</dbReference>
<dbReference type="PANTHER" id="PTHR43065:SF34">
    <property type="entry name" value="SPORULATION KINASE A"/>
    <property type="match status" value="1"/>
</dbReference>
<dbReference type="Gene3D" id="3.30.565.10">
    <property type="entry name" value="Histidine kinase-like ATPase, C-terminal domain"/>
    <property type="match status" value="1"/>
</dbReference>
<keyword evidence="8" id="KW-0749">Sporulation</keyword>
<comment type="catalytic activity">
    <reaction evidence="1">
        <text>ATP + protein L-histidine = ADP + protein N-phospho-L-histidine.</text>
        <dbReference type="EC" id="2.7.13.3"/>
    </reaction>
</comment>
<dbReference type="InterPro" id="IPR036097">
    <property type="entry name" value="HisK_dim/P_sf"/>
</dbReference>